<dbReference type="KEGG" id="mee:DA075_35665"/>
<dbReference type="GO" id="GO:0003677">
    <property type="term" value="F:DNA binding"/>
    <property type="evidence" value="ECO:0007669"/>
    <property type="project" value="UniProtKB-KW"/>
</dbReference>
<evidence type="ECO:0000313" key="2">
    <source>
        <dbReference type="EMBL" id="AWB26208.1"/>
    </source>
</evidence>
<gene>
    <name evidence="2" type="ORF">DA075_35665</name>
</gene>
<reference evidence="2 3" key="1">
    <citation type="submission" date="2018-04" db="EMBL/GenBank/DDBJ databases">
        <title>Methylobacterium sp. PR1016A genome.</title>
        <authorList>
            <person name="Park W."/>
        </authorList>
    </citation>
    <scope>NUCLEOTIDE SEQUENCE [LARGE SCALE GENOMIC DNA]</scope>
    <source>
        <strain evidence="2 3">PR1016A</strain>
        <plasmid evidence="2 3">unnamed3</plasmid>
    </source>
</reference>
<dbReference type="AlphaFoldDB" id="A0A2R4WXE4"/>
<dbReference type="Pfam" id="PF12728">
    <property type="entry name" value="HTH_17"/>
    <property type="match status" value="1"/>
</dbReference>
<evidence type="ECO:0000259" key="1">
    <source>
        <dbReference type="Pfam" id="PF12728"/>
    </source>
</evidence>
<protein>
    <submittedName>
        <fullName evidence="2">DNA-binding protein</fullName>
    </submittedName>
</protein>
<keyword evidence="2" id="KW-0238">DNA-binding</keyword>
<sequence>MSDDLDKLLSQAMVGPALAFRVLNISPSAGYRALASGEIPNVKVGGQYRVPTAKLREMLGLSAAPSKAA</sequence>
<dbReference type="RefSeq" id="WP_099957738.1">
    <property type="nucleotide sequence ID" value="NZ_CP028847.1"/>
</dbReference>
<proteinExistence type="predicted"/>
<dbReference type="InterPro" id="IPR041657">
    <property type="entry name" value="HTH_17"/>
</dbReference>
<name>A0A2R4WXE4_9HYPH</name>
<evidence type="ECO:0000313" key="3">
    <source>
        <dbReference type="Proteomes" id="UP000244755"/>
    </source>
</evidence>
<feature type="domain" description="Helix-turn-helix" evidence="1">
    <location>
        <begin position="21"/>
        <end position="59"/>
    </location>
</feature>
<dbReference type="OrthoDB" id="4954032at2"/>
<accession>A0A2R4WXE4</accession>
<dbReference type="EMBL" id="CP028847">
    <property type="protein sequence ID" value="AWB26208.1"/>
    <property type="molecule type" value="Genomic_DNA"/>
</dbReference>
<keyword evidence="3" id="KW-1185">Reference proteome</keyword>
<organism evidence="2 3">
    <name type="scientific">Methylobacterium currus</name>
    <dbReference type="NCBI Taxonomy" id="2051553"/>
    <lineage>
        <taxon>Bacteria</taxon>
        <taxon>Pseudomonadati</taxon>
        <taxon>Pseudomonadota</taxon>
        <taxon>Alphaproteobacteria</taxon>
        <taxon>Hyphomicrobiales</taxon>
        <taxon>Methylobacteriaceae</taxon>
        <taxon>Methylobacterium</taxon>
    </lineage>
</organism>
<keyword evidence="2" id="KW-0614">Plasmid</keyword>
<dbReference type="Proteomes" id="UP000244755">
    <property type="component" value="Plasmid unnamed3"/>
</dbReference>
<geneLocation type="plasmid" evidence="2 3">
    <name>unnamed3</name>
</geneLocation>